<dbReference type="SMART" id="SM01204">
    <property type="entry name" value="FIST_C"/>
    <property type="match status" value="1"/>
</dbReference>
<sequence>MGGERIDPFADSSQAVRCAPEIVRTANVVCTVADPVQDLSHALGDIDFELVLLFVSPQADIEHVAARSIELFNDSLVLGCTTAGELNCDGYSDGSIVAVGFPRDQFRARMLQVDDLGDYDAQTLIDRMIQGRNALMRDVPDWEYEFNFLMIDGLSRCEDRLTADLALGLGPVPLFGGSAGDGETFETTFLIANGKVLRNAAIVAQIRTICPIKVFKSDHLVPTDQRMVVTGAFPEQRLVYEINAEPAAREYARVLGIDPEQLDTFTFAAHPVVVRIGDQHHVRSIQKVADNGDLCFFSAIDEGLVLTLAEPLDMVGHLEQEMQALSVGGAPDTILACDCLLRKVEAEQKQLKGKISDVLARNRVVGFSTYGEQLNSMHVNQTLTGVAIYPPAHSSKSG</sequence>
<dbReference type="InterPro" id="IPR019494">
    <property type="entry name" value="FIST_C"/>
</dbReference>
<evidence type="ECO:0000313" key="4">
    <source>
        <dbReference type="Proteomes" id="UP000051587"/>
    </source>
</evidence>
<gene>
    <name evidence="3" type="ORF">TG4357_02607</name>
</gene>
<dbReference type="OrthoDB" id="9807948at2"/>
<accession>A0A0P1G211</accession>
<dbReference type="AlphaFoldDB" id="A0A0P1G211"/>
<dbReference type="PANTHER" id="PTHR40252">
    <property type="entry name" value="BLR0328 PROTEIN"/>
    <property type="match status" value="1"/>
</dbReference>
<dbReference type="PANTHER" id="PTHR40252:SF2">
    <property type="entry name" value="BLR0328 PROTEIN"/>
    <property type="match status" value="1"/>
</dbReference>
<dbReference type="RefSeq" id="WP_082644144.1">
    <property type="nucleotide sequence ID" value="NZ_CP051181.1"/>
</dbReference>
<evidence type="ECO:0008006" key="5">
    <source>
        <dbReference type="Google" id="ProtNLM"/>
    </source>
</evidence>
<dbReference type="STRING" id="53501.SAMN04488043_105144"/>
<dbReference type="EMBL" id="CYSA01000025">
    <property type="protein sequence ID" value="CUH66734.1"/>
    <property type="molecule type" value="Genomic_DNA"/>
</dbReference>
<reference evidence="3 4" key="1">
    <citation type="submission" date="2015-09" db="EMBL/GenBank/DDBJ databases">
        <authorList>
            <consortium name="Swine Surveillance"/>
        </authorList>
    </citation>
    <scope>NUCLEOTIDE SEQUENCE [LARGE SCALE GENOMIC DNA]</scope>
    <source>
        <strain evidence="3 4">CECT 4357</strain>
    </source>
</reference>
<proteinExistence type="predicted"/>
<dbReference type="Pfam" id="PF10442">
    <property type="entry name" value="FIST_C"/>
    <property type="match status" value="1"/>
</dbReference>
<dbReference type="Pfam" id="PF08495">
    <property type="entry name" value="FIST"/>
    <property type="match status" value="1"/>
</dbReference>
<name>A0A0P1G211_THAGE</name>
<feature type="domain" description="FIST" evidence="1">
    <location>
        <begin position="47"/>
        <end position="246"/>
    </location>
</feature>
<keyword evidence="4" id="KW-1185">Reference proteome</keyword>
<evidence type="ECO:0000259" key="1">
    <source>
        <dbReference type="SMART" id="SM00897"/>
    </source>
</evidence>
<dbReference type="Proteomes" id="UP000051587">
    <property type="component" value="Unassembled WGS sequence"/>
</dbReference>
<feature type="domain" description="FIST C-domain" evidence="2">
    <location>
        <begin position="247"/>
        <end position="376"/>
    </location>
</feature>
<evidence type="ECO:0000313" key="3">
    <source>
        <dbReference type="EMBL" id="CUH66734.1"/>
    </source>
</evidence>
<organism evidence="3 4">
    <name type="scientific">Thalassovita gelatinovora</name>
    <name type="common">Thalassobius gelatinovorus</name>
    <dbReference type="NCBI Taxonomy" id="53501"/>
    <lineage>
        <taxon>Bacteria</taxon>
        <taxon>Pseudomonadati</taxon>
        <taxon>Pseudomonadota</taxon>
        <taxon>Alphaproteobacteria</taxon>
        <taxon>Rhodobacterales</taxon>
        <taxon>Roseobacteraceae</taxon>
        <taxon>Thalassovita</taxon>
    </lineage>
</organism>
<dbReference type="InterPro" id="IPR013702">
    <property type="entry name" value="FIST_domain_N"/>
</dbReference>
<dbReference type="SMART" id="SM00897">
    <property type="entry name" value="FIST"/>
    <property type="match status" value="1"/>
</dbReference>
<evidence type="ECO:0000259" key="2">
    <source>
        <dbReference type="SMART" id="SM01204"/>
    </source>
</evidence>
<protein>
    <recommendedName>
        <fullName evidence="5">FIST N domain protein</fullName>
    </recommendedName>
</protein>